<evidence type="ECO:0000259" key="9">
    <source>
        <dbReference type="Pfam" id="PF13359"/>
    </source>
</evidence>
<evidence type="ECO:0000256" key="6">
    <source>
        <dbReference type="ARBA" id="ARBA00022801"/>
    </source>
</evidence>
<comment type="similarity">
    <text evidence="3">Belongs to the HARBI1 family.</text>
</comment>
<feature type="domain" description="DDE Tnp4" evidence="9">
    <location>
        <begin position="318"/>
        <end position="423"/>
    </location>
</feature>
<keyword evidence="7" id="KW-0539">Nucleus</keyword>
<reference evidence="10 11" key="1">
    <citation type="submission" date="2024-09" db="EMBL/GenBank/DDBJ databases">
        <title>Chromosome-scale assembly of Riccia fluitans.</title>
        <authorList>
            <person name="Paukszto L."/>
            <person name="Sawicki J."/>
            <person name="Karawczyk K."/>
            <person name="Piernik-Szablinska J."/>
            <person name="Szczecinska M."/>
            <person name="Mazdziarz M."/>
        </authorList>
    </citation>
    <scope>NUCLEOTIDE SEQUENCE [LARGE SCALE GENOMIC DNA]</scope>
    <source>
        <strain evidence="10">Rf_01</strain>
        <tissue evidence="10">Aerial parts of the thallus</tissue>
    </source>
</reference>
<keyword evidence="6" id="KW-0378">Hydrolase</keyword>
<dbReference type="Pfam" id="PF13359">
    <property type="entry name" value="DDE_Tnp_4"/>
    <property type="match status" value="1"/>
</dbReference>
<name>A0ABD1XF80_9MARC</name>
<dbReference type="GO" id="GO:0046872">
    <property type="term" value="F:metal ion binding"/>
    <property type="evidence" value="ECO:0007669"/>
    <property type="project" value="UniProtKB-KW"/>
</dbReference>
<evidence type="ECO:0000256" key="5">
    <source>
        <dbReference type="ARBA" id="ARBA00022723"/>
    </source>
</evidence>
<proteinExistence type="inferred from homology"/>
<dbReference type="PANTHER" id="PTHR22930">
    <property type="match status" value="1"/>
</dbReference>
<evidence type="ECO:0000256" key="2">
    <source>
        <dbReference type="ARBA" id="ARBA00004123"/>
    </source>
</evidence>
<dbReference type="GO" id="GO:0016787">
    <property type="term" value="F:hydrolase activity"/>
    <property type="evidence" value="ECO:0007669"/>
    <property type="project" value="UniProtKB-KW"/>
</dbReference>
<evidence type="ECO:0000256" key="7">
    <source>
        <dbReference type="ARBA" id="ARBA00023242"/>
    </source>
</evidence>
<dbReference type="GO" id="GO:0004518">
    <property type="term" value="F:nuclease activity"/>
    <property type="evidence" value="ECO:0007669"/>
    <property type="project" value="UniProtKB-KW"/>
</dbReference>
<comment type="caution">
    <text evidence="10">The sequence shown here is derived from an EMBL/GenBank/DDBJ whole genome shotgun (WGS) entry which is preliminary data.</text>
</comment>
<keyword evidence="4" id="KW-0540">Nuclease</keyword>
<evidence type="ECO:0000313" key="10">
    <source>
        <dbReference type="EMBL" id="KAL2607609.1"/>
    </source>
</evidence>
<gene>
    <name evidence="10" type="ORF">R1flu_026182</name>
</gene>
<comment type="subcellular location">
    <subcellularLocation>
        <location evidence="2">Nucleus</location>
    </subcellularLocation>
</comment>
<evidence type="ECO:0000256" key="8">
    <source>
        <dbReference type="SAM" id="MobiDB-lite"/>
    </source>
</evidence>
<evidence type="ECO:0000256" key="3">
    <source>
        <dbReference type="ARBA" id="ARBA00006958"/>
    </source>
</evidence>
<evidence type="ECO:0000256" key="1">
    <source>
        <dbReference type="ARBA" id="ARBA00001968"/>
    </source>
</evidence>
<dbReference type="InterPro" id="IPR045249">
    <property type="entry name" value="HARBI1-like"/>
</dbReference>
<keyword evidence="11" id="KW-1185">Reference proteome</keyword>
<evidence type="ECO:0000313" key="11">
    <source>
        <dbReference type="Proteomes" id="UP001605036"/>
    </source>
</evidence>
<dbReference type="InterPro" id="IPR027806">
    <property type="entry name" value="HARBI1_dom"/>
</dbReference>
<keyword evidence="5" id="KW-0479">Metal-binding</keyword>
<dbReference type="AlphaFoldDB" id="A0ABD1XF80"/>
<evidence type="ECO:0000256" key="4">
    <source>
        <dbReference type="ARBA" id="ARBA00022722"/>
    </source>
</evidence>
<dbReference type="EMBL" id="JBHFFA010000008">
    <property type="protein sequence ID" value="KAL2607609.1"/>
    <property type="molecule type" value="Genomic_DNA"/>
</dbReference>
<dbReference type="PANTHER" id="PTHR22930:SF85">
    <property type="entry name" value="GH03217P-RELATED"/>
    <property type="match status" value="1"/>
</dbReference>
<protein>
    <recommendedName>
        <fullName evidence="9">DDE Tnp4 domain-containing protein</fullName>
    </recommendedName>
</protein>
<sequence>MDAAHTAGENSPNGDFLPVSPSDMMFFQALASLTPASPNFTLPPSGRIPFMMQGNSASGSRPQPMILDFTESQVPSSQDPLPEGSVFLDAAADLTVEADVVQGGPRRRRQTASGKNASKPPTKEGVKSRFHRHDLAIVALIEAKKEEQDEDDGRSGHDEVLIVLLMMASFTLLLNLLLEDIFEDISEDEDLRLSKWLKLDIGFSHYEEDGGVVLLSRGTFFMDGVSSFSPSGKAEHSLAEANSCRCLHRLVSDSSYLLCSDHFGIGVSTLQEAMLDVVEAILEDLRPLFLTWPDAVEVQRVSKTFQRRYSLPNVAGAIDGSHIKIKNPERRHARDYFHRKRDISIVLQAICDHDSAFLDISCGAPGSVHDSRCLHLNSIFRRVEAGEVMVDPVLPINDGFQLHPYLLGDQGYAMHPWLMVPFSLTAALEPVLRRERAARSLHSRRQERLDRPDSGHKVRDALVAYVMSKDT</sequence>
<feature type="region of interest" description="Disordered" evidence="8">
    <location>
        <begin position="98"/>
        <end position="127"/>
    </location>
</feature>
<dbReference type="GO" id="GO:0005634">
    <property type="term" value="C:nucleus"/>
    <property type="evidence" value="ECO:0007669"/>
    <property type="project" value="UniProtKB-SubCell"/>
</dbReference>
<organism evidence="10 11">
    <name type="scientific">Riccia fluitans</name>
    <dbReference type="NCBI Taxonomy" id="41844"/>
    <lineage>
        <taxon>Eukaryota</taxon>
        <taxon>Viridiplantae</taxon>
        <taxon>Streptophyta</taxon>
        <taxon>Embryophyta</taxon>
        <taxon>Marchantiophyta</taxon>
        <taxon>Marchantiopsida</taxon>
        <taxon>Marchantiidae</taxon>
        <taxon>Marchantiales</taxon>
        <taxon>Ricciaceae</taxon>
        <taxon>Riccia</taxon>
    </lineage>
</organism>
<dbReference type="Proteomes" id="UP001605036">
    <property type="component" value="Unassembled WGS sequence"/>
</dbReference>
<comment type="cofactor">
    <cofactor evidence="1">
        <name>a divalent metal cation</name>
        <dbReference type="ChEBI" id="CHEBI:60240"/>
    </cofactor>
</comment>
<accession>A0ABD1XF80</accession>